<proteinExistence type="predicted"/>
<organism evidence="1 2">
    <name type="scientific">Scophthalmus maximus</name>
    <name type="common">Turbot</name>
    <name type="synonym">Psetta maxima</name>
    <dbReference type="NCBI Taxonomy" id="52904"/>
    <lineage>
        <taxon>Eukaryota</taxon>
        <taxon>Metazoa</taxon>
        <taxon>Chordata</taxon>
        <taxon>Craniata</taxon>
        <taxon>Vertebrata</taxon>
        <taxon>Euteleostomi</taxon>
        <taxon>Actinopterygii</taxon>
        <taxon>Neopterygii</taxon>
        <taxon>Teleostei</taxon>
        <taxon>Neoteleostei</taxon>
        <taxon>Acanthomorphata</taxon>
        <taxon>Carangaria</taxon>
        <taxon>Pleuronectiformes</taxon>
        <taxon>Pleuronectoidei</taxon>
        <taxon>Scophthalmidae</taxon>
        <taxon>Scophthalmus</taxon>
    </lineage>
</organism>
<name>A0A8D3D202_SCOMX</name>
<evidence type="ECO:0000313" key="2">
    <source>
        <dbReference type="Proteomes" id="UP000694558"/>
    </source>
</evidence>
<dbReference type="Proteomes" id="UP000694558">
    <property type="component" value="Chromosome 13"/>
</dbReference>
<protein>
    <submittedName>
        <fullName evidence="1">Uncharacterized protein</fullName>
    </submittedName>
</protein>
<evidence type="ECO:0000313" key="1">
    <source>
        <dbReference type="Ensembl" id="ENSSMAP00000053560.1"/>
    </source>
</evidence>
<dbReference type="Ensembl" id="ENSSMAT00000046708.1">
    <property type="protein sequence ID" value="ENSSMAP00000053560.1"/>
    <property type="gene ID" value="ENSSMAG00000037104.1"/>
</dbReference>
<reference evidence="1" key="2">
    <citation type="submission" date="2025-08" db="UniProtKB">
        <authorList>
            <consortium name="Ensembl"/>
        </authorList>
    </citation>
    <scope>IDENTIFICATION</scope>
</reference>
<reference evidence="1" key="1">
    <citation type="submission" date="2023-05" db="EMBL/GenBank/DDBJ databases">
        <title>High-quality long-read genome of Scophthalmus maximus.</title>
        <authorList>
            <person name="Lien S."/>
            <person name="Martinez P."/>
        </authorList>
    </citation>
    <scope>NUCLEOTIDE SEQUENCE [LARGE SCALE GENOMIC DNA]</scope>
</reference>
<sequence>MWKGEKWGAQLGFTASFVGLPSASVGPLLCKSMQSSLFPRRTVEGGDAFGCRFFSVVPSFDEHLKVAKKRI</sequence>
<dbReference type="AlphaFoldDB" id="A0A8D3D202"/>
<accession>A0A8D3D202</accession>